<evidence type="ECO:0000256" key="2">
    <source>
        <dbReference type="ARBA" id="ARBA00022801"/>
    </source>
</evidence>
<dbReference type="GO" id="GO:0046872">
    <property type="term" value="F:metal ion binding"/>
    <property type="evidence" value="ECO:0007669"/>
    <property type="project" value="UniProtKB-KW"/>
</dbReference>
<keyword evidence="6" id="KW-1185">Reference proteome</keyword>
<proteinExistence type="predicted"/>
<dbReference type="InterPro" id="IPR013103">
    <property type="entry name" value="RVT_2"/>
</dbReference>
<evidence type="ECO:0000256" key="3">
    <source>
        <dbReference type="SAM" id="MobiDB-lite"/>
    </source>
</evidence>
<dbReference type="PANTHER" id="PTHR42648:SF18">
    <property type="entry name" value="RETROTRANSPOSON, UNCLASSIFIED-LIKE PROTEIN"/>
    <property type="match status" value="1"/>
</dbReference>
<keyword evidence="1" id="KW-0479">Metal-binding</keyword>
<dbReference type="Pfam" id="PF25597">
    <property type="entry name" value="SH3_retrovirus"/>
    <property type="match status" value="1"/>
</dbReference>
<feature type="region of interest" description="Disordered" evidence="3">
    <location>
        <begin position="381"/>
        <end position="427"/>
    </location>
</feature>
<evidence type="ECO:0000313" key="5">
    <source>
        <dbReference type="EMBL" id="EWM20168.1"/>
    </source>
</evidence>
<feature type="compositionally biased region" description="Basic and acidic residues" evidence="3">
    <location>
        <begin position="399"/>
        <end position="419"/>
    </location>
</feature>
<organism evidence="5 6">
    <name type="scientific">Nannochloropsis gaditana</name>
    <dbReference type="NCBI Taxonomy" id="72520"/>
    <lineage>
        <taxon>Eukaryota</taxon>
        <taxon>Sar</taxon>
        <taxon>Stramenopiles</taxon>
        <taxon>Ochrophyta</taxon>
        <taxon>Eustigmatophyceae</taxon>
        <taxon>Eustigmatales</taxon>
        <taxon>Monodopsidaceae</taxon>
        <taxon>Nannochloropsis</taxon>
    </lineage>
</organism>
<dbReference type="Pfam" id="PF07727">
    <property type="entry name" value="RVT_2"/>
    <property type="match status" value="1"/>
</dbReference>
<dbReference type="InterPro" id="IPR012337">
    <property type="entry name" value="RNaseH-like_sf"/>
</dbReference>
<dbReference type="InterPro" id="IPR025724">
    <property type="entry name" value="GAG-pre-integrase_dom"/>
</dbReference>
<sequence length="622" mass="70501">MFKDVIVVPNLSRDLLSMAKIDKAGGKIVIREGKGTIQKGDTCLPMRKVDNMYMLDYYGKSREEANVVSSPELWHQRFGHINYEYLRQMGEIDDTGVPKGIKKPGICATCERAKHTKRSFGTKSRERAKEPLELVHTDVLGPVEVESLGGARYAIGFTDDYTRWRVVYPMKHKSESLDCLKRYIQDMNISFRDHKVNTLRGLRSDNGGEYTGIDFKNFCKNHGIRQDFGMPYGPQDNGLAEKSWHILCNMARALRIQAGLGKGLPHWGQGKRPTTKMFGKHTSVKHFRIFGCKAFVDDTSTGRGKFDDRALEGILIGYDAIGNNPKCYRIYMPSIGKYIKSGHVTFDEATFPAMKQKQAVSRVELHNDVEEDDVDSMKIVGAHQKDDQRPAEDDGNIEDDLHHDEIPDDRDVDHVRDDPSQVGATGWKDTDNIVQDMNNMGRTRSRTKARERRRLDDGSTTMGGNLAFAAASEIVNEDYHLTEDESEVRAERRKARDAEYQAHMKNGTWELTPLPKGERCISSGWVDSDKRDQNGVIVRRKARFIAKGYSQELGYDYLHTYAPVASMTTIRLVLALACILDLELDNMDVDTAYLQSDLEEKVYIKQPPGYEKYGPNGGELVY</sequence>
<dbReference type="Gene3D" id="3.30.420.10">
    <property type="entry name" value="Ribonuclease H-like superfamily/Ribonuclease H"/>
    <property type="match status" value="1"/>
</dbReference>
<feature type="region of interest" description="Disordered" evidence="3">
    <location>
        <begin position="441"/>
        <end position="463"/>
    </location>
</feature>
<evidence type="ECO:0000313" key="6">
    <source>
        <dbReference type="Proteomes" id="UP000019335"/>
    </source>
</evidence>
<protein>
    <submittedName>
        <fullName evidence="5">Copia-like retrotransposable element</fullName>
    </submittedName>
</protein>
<dbReference type="InterPro" id="IPR039537">
    <property type="entry name" value="Retrotran_Ty1/copia-like"/>
</dbReference>
<keyword evidence="2" id="KW-0378">Hydrolase</keyword>
<dbReference type="InterPro" id="IPR057670">
    <property type="entry name" value="SH3_retrovirus"/>
</dbReference>
<dbReference type="Pfam" id="PF13976">
    <property type="entry name" value="gag_pre-integrs"/>
    <property type="match status" value="1"/>
</dbReference>
<dbReference type="PROSITE" id="PS50994">
    <property type="entry name" value="INTEGRASE"/>
    <property type="match status" value="1"/>
</dbReference>
<name>W7T9I7_9STRA</name>
<dbReference type="GO" id="GO:0003676">
    <property type="term" value="F:nucleic acid binding"/>
    <property type="evidence" value="ECO:0007669"/>
    <property type="project" value="InterPro"/>
</dbReference>
<feature type="domain" description="Integrase catalytic" evidence="4">
    <location>
        <begin position="127"/>
        <end position="242"/>
    </location>
</feature>
<dbReference type="GO" id="GO:0015074">
    <property type="term" value="P:DNA integration"/>
    <property type="evidence" value="ECO:0007669"/>
    <property type="project" value="InterPro"/>
</dbReference>
<dbReference type="InterPro" id="IPR036397">
    <property type="entry name" value="RNaseH_sf"/>
</dbReference>
<dbReference type="PANTHER" id="PTHR42648">
    <property type="entry name" value="TRANSPOSASE, PUTATIVE-RELATED"/>
    <property type="match status" value="1"/>
</dbReference>
<reference evidence="5 6" key="1">
    <citation type="journal article" date="2014" name="Mol. Plant">
        <title>Chromosome Scale Genome Assembly and Transcriptome Profiling of Nannochloropsis gaditana in Nitrogen Depletion.</title>
        <authorList>
            <person name="Corteggiani Carpinelli E."/>
            <person name="Telatin A."/>
            <person name="Vitulo N."/>
            <person name="Forcato C."/>
            <person name="D'Angelo M."/>
            <person name="Schiavon R."/>
            <person name="Vezzi A."/>
            <person name="Giacometti G.M."/>
            <person name="Morosinotto T."/>
            <person name="Valle G."/>
        </authorList>
    </citation>
    <scope>NUCLEOTIDE SEQUENCE [LARGE SCALE GENOMIC DNA]</scope>
    <source>
        <strain evidence="5 6">B-31</strain>
    </source>
</reference>
<feature type="compositionally biased region" description="Basic residues" evidence="3">
    <location>
        <begin position="443"/>
        <end position="452"/>
    </location>
</feature>
<evidence type="ECO:0000259" key="4">
    <source>
        <dbReference type="PROSITE" id="PS50994"/>
    </source>
</evidence>
<dbReference type="InterPro" id="IPR001584">
    <property type="entry name" value="Integrase_cat-core"/>
</dbReference>
<evidence type="ECO:0000256" key="1">
    <source>
        <dbReference type="ARBA" id="ARBA00022723"/>
    </source>
</evidence>
<dbReference type="Proteomes" id="UP000019335">
    <property type="component" value="Unassembled WGS sequence"/>
</dbReference>
<dbReference type="EMBL" id="AZIL01003291">
    <property type="protein sequence ID" value="EWM20168.1"/>
    <property type="molecule type" value="Genomic_DNA"/>
</dbReference>
<comment type="caution">
    <text evidence="5">The sequence shown here is derived from an EMBL/GenBank/DDBJ whole genome shotgun (WGS) entry which is preliminary data.</text>
</comment>
<accession>W7T9I7</accession>
<gene>
    <name evidence="5" type="ORF">Naga_101291g1</name>
</gene>
<dbReference type="SUPFAM" id="SSF53098">
    <property type="entry name" value="Ribonuclease H-like"/>
    <property type="match status" value="1"/>
</dbReference>
<dbReference type="GO" id="GO:0016787">
    <property type="term" value="F:hydrolase activity"/>
    <property type="evidence" value="ECO:0007669"/>
    <property type="project" value="UniProtKB-KW"/>
</dbReference>
<dbReference type="AlphaFoldDB" id="W7T9I7"/>
<feature type="compositionally biased region" description="Basic and acidic residues" evidence="3">
    <location>
        <begin position="383"/>
        <end position="392"/>
    </location>
</feature>
<dbReference type="Pfam" id="PF00665">
    <property type="entry name" value="rve"/>
    <property type="match status" value="1"/>
</dbReference>
<dbReference type="OrthoDB" id="413361at2759"/>